<dbReference type="AlphaFoldDB" id="A0A1C3NSG8"/>
<evidence type="ECO:0000313" key="1">
    <source>
        <dbReference type="EMBL" id="SBV53349.1"/>
    </source>
</evidence>
<protein>
    <submittedName>
        <fullName evidence="1">Phage-related integrase</fullName>
    </submittedName>
</protein>
<proteinExistence type="predicted"/>
<organism evidence="1 2">
    <name type="scientific">Xanthomonas bromi</name>
    <dbReference type="NCBI Taxonomy" id="56449"/>
    <lineage>
        <taxon>Bacteria</taxon>
        <taxon>Pseudomonadati</taxon>
        <taxon>Pseudomonadota</taxon>
        <taxon>Gammaproteobacteria</taxon>
        <taxon>Lysobacterales</taxon>
        <taxon>Lysobacteraceae</taxon>
        <taxon>Xanthomonas</taxon>
    </lineage>
</organism>
<evidence type="ECO:0000313" key="2">
    <source>
        <dbReference type="Proteomes" id="UP000092503"/>
    </source>
</evidence>
<dbReference type="STRING" id="56449.XBLMG947_4187"/>
<gene>
    <name evidence="1" type="ORF">XBLMG947_4187</name>
</gene>
<reference evidence="1 2" key="1">
    <citation type="submission" date="2016-06" db="EMBL/GenBank/DDBJ databases">
        <authorList>
            <person name="Kjaerup R.B."/>
            <person name="Dalgaard T.S."/>
            <person name="Juul-Madsen H.R."/>
        </authorList>
    </citation>
    <scope>NUCLEOTIDE SEQUENCE [LARGE SCALE GENOMIC DNA]</scope>
    <source>
        <strain evidence="1">LMG947</strain>
    </source>
</reference>
<accession>A0A1C3NSG8</accession>
<dbReference type="Proteomes" id="UP000092503">
    <property type="component" value="Unassembled WGS sequence"/>
</dbReference>
<sequence length="57" mass="6750">MTRGRKRRFNPNIPGHIEQEALPKGIYWENGRWYMLADHPEGGRQVKRTVAFRSARL</sequence>
<dbReference type="EMBL" id="FLTX01000133">
    <property type="protein sequence ID" value="SBV53349.1"/>
    <property type="molecule type" value="Genomic_DNA"/>
</dbReference>
<name>A0A1C3NSG8_9XANT</name>